<dbReference type="EMBL" id="BARS01014309">
    <property type="protein sequence ID" value="GAF92126.1"/>
    <property type="molecule type" value="Genomic_DNA"/>
</dbReference>
<organism evidence="1">
    <name type="scientific">marine sediment metagenome</name>
    <dbReference type="NCBI Taxonomy" id="412755"/>
    <lineage>
        <taxon>unclassified sequences</taxon>
        <taxon>metagenomes</taxon>
        <taxon>ecological metagenomes</taxon>
    </lineage>
</organism>
<proteinExistence type="predicted"/>
<feature type="non-terminal residue" evidence="1">
    <location>
        <position position="51"/>
    </location>
</feature>
<accession>X0TYB0</accession>
<comment type="caution">
    <text evidence="1">The sequence shown here is derived from an EMBL/GenBank/DDBJ whole genome shotgun (WGS) entry which is preliminary data.</text>
</comment>
<sequence length="51" mass="5593">MAVINRMTVLYKRVKFGDKTLFSVVVSGNSGSDCVDKQLTGALNINKGFRL</sequence>
<gene>
    <name evidence="1" type="ORF">S01H1_24224</name>
</gene>
<name>X0TYB0_9ZZZZ</name>
<protein>
    <submittedName>
        <fullName evidence="1">Uncharacterized protein</fullName>
    </submittedName>
</protein>
<evidence type="ECO:0000313" key="1">
    <source>
        <dbReference type="EMBL" id="GAF92126.1"/>
    </source>
</evidence>
<dbReference type="AlphaFoldDB" id="X0TYB0"/>
<reference evidence="1" key="1">
    <citation type="journal article" date="2014" name="Front. Microbiol.">
        <title>High frequency of phylogenetically diverse reductive dehalogenase-homologous genes in deep subseafloor sedimentary metagenomes.</title>
        <authorList>
            <person name="Kawai M."/>
            <person name="Futagami T."/>
            <person name="Toyoda A."/>
            <person name="Takaki Y."/>
            <person name="Nishi S."/>
            <person name="Hori S."/>
            <person name="Arai W."/>
            <person name="Tsubouchi T."/>
            <person name="Morono Y."/>
            <person name="Uchiyama I."/>
            <person name="Ito T."/>
            <person name="Fujiyama A."/>
            <person name="Inagaki F."/>
            <person name="Takami H."/>
        </authorList>
    </citation>
    <scope>NUCLEOTIDE SEQUENCE</scope>
    <source>
        <strain evidence="1">Expedition CK06-06</strain>
    </source>
</reference>